<keyword evidence="1" id="KW-1133">Transmembrane helix</keyword>
<evidence type="ECO:0000313" key="2">
    <source>
        <dbReference type="EMBL" id="GCL48777.1"/>
    </source>
</evidence>
<feature type="transmembrane region" description="Helical" evidence="1">
    <location>
        <begin position="62"/>
        <end position="84"/>
    </location>
</feature>
<organism evidence="2 3">
    <name type="scientific">Microcystis aeruginosa NIES-3804</name>
    <dbReference type="NCBI Taxonomy" id="2517783"/>
    <lineage>
        <taxon>Bacteria</taxon>
        <taxon>Bacillati</taxon>
        <taxon>Cyanobacteriota</taxon>
        <taxon>Cyanophyceae</taxon>
        <taxon>Oscillatoriophycideae</taxon>
        <taxon>Chroococcales</taxon>
        <taxon>Microcystaceae</taxon>
        <taxon>Microcystis</taxon>
    </lineage>
</organism>
<dbReference type="AlphaFoldDB" id="A0A6H9GDM2"/>
<accession>A0A6H9GDM2</accession>
<keyword evidence="1" id="KW-0812">Transmembrane</keyword>
<protein>
    <submittedName>
        <fullName evidence="2">Uncharacterized protein</fullName>
    </submittedName>
</protein>
<dbReference type="EMBL" id="BJCI01000004">
    <property type="protein sequence ID" value="GCL48777.1"/>
    <property type="molecule type" value="Genomic_DNA"/>
</dbReference>
<name>A0A6H9GDM2_MICAE</name>
<evidence type="ECO:0000256" key="1">
    <source>
        <dbReference type="SAM" id="Phobius"/>
    </source>
</evidence>
<reference evidence="2 3" key="1">
    <citation type="submission" date="2019-02" db="EMBL/GenBank/DDBJ databases">
        <title>Draft genome sequence of Arthrospira platensis NIES-3804.</title>
        <authorList>
            <person name="Yamaguchi H."/>
            <person name="Suzuki S."/>
            <person name="Kawachi M."/>
        </authorList>
    </citation>
    <scope>NUCLEOTIDE SEQUENCE [LARGE SCALE GENOMIC DNA]</scope>
    <source>
        <strain evidence="2 3">NIES-3804</strain>
    </source>
</reference>
<evidence type="ECO:0000313" key="3">
    <source>
        <dbReference type="Proteomes" id="UP000435041"/>
    </source>
</evidence>
<dbReference type="Proteomes" id="UP000435041">
    <property type="component" value="Unassembled WGS sequence"/>
</dbReference>
<proteinExistence type="predicted"/>
<sequence>MVPVAVAVVMLAPLVGLERMTVKFSFGSNVVSPRTLTVITLLVSPGAKLTVPDGNNPPTKSAALAGLLPLLITAQLTLLLPVVLPERVTVKVKALLPLLPSV</sequence>
<keyword evidence="1" id="KW-0472">Membrane</keyword>
<comment type="caution">
    <text evidence="2">The sequence shown here is derived from an EMBL/GenBank/DDBJ whole genome shotgun (WGS) entry which is preliminary data.</text>
</comment>
<gene>
    <name evidence="2" type="ORF">NIES3804_03280</name>
</gene>